<feature type="coiled-coil region" evidence="4">
    <location>
        <begin position="11"/>
        <end position="56"/>
    </location>
</feature>
<keyword evidence="4" id="KW-0175">Coiled coil</keyword>
<evidence type="ECO:0000256" key="1">
    <source>
        <dbReference type="ARBA" id="ARBA00023224"/>
    </source>
</evidence>
<reference evidence="7 8" key="1">
    <citation type="submission" date="2024-06" db="EMBL/GenBank/DDBJ databases">
        <title>Sorghum-associated microbial communities from plants grown in Nebraska, USA.</title>
        <authorList>
            <person name="Schachtman D."/>
        </authorList>
    </citation>
    <scope>NUCLEOTIDE SEQUENCE [LARGE SCALE GENOMIC DNA]</scope>
    <source>
        <strain evidence="7 8">1288</strain>
    </source>
</reference>
<dbReference type="EMBL" id="JBEPME010000008">
    <property type="protein sequence ID" value="MET3659086.1"/>
    <property type="molecule type" value="Genomic_DNA"/>
</dbReference>
<evidence type="ECO:0000256" key="2">
    <source>
        <dbReference type="ARBA" id="ARBA00029447"/>
    </source>
</evidence>
<comment type="caution">
    <text evidence="7">The sequence shown here is derived from an EMBL/GenBank/DDBJ whole genome shotgun (WGS) entry which is preliminary data.</text>
</comment>
<dbReference type="Gene3D" id="1.10.287.950">
    <property type="entry name" value="Methyl-accepting chemotaxis protein"/>
    <property type="match status" value="1"/>
</dbReference>
<keyword evidence="8" id="KW-1185">Reference proteome</keyword>
<dbReference type="RefSeq" id="WP_067205870.1">
    <property type="nucleotide sequence ID" value="NZ_CP014616.1"/>
</dbReference>
<dbReference type="SMART" id="SM00283">
    <property type="entry name" value="MA"/>
    <property type="match status" value="1"/>
</dbReference>
<comment type="similarity">
    <text evidence="2">Belongs to the methyl-accepting chemotaxis (MCP) protein family.</text>
</comment>
<evidence type="ECO:0000256" key="4">
    <source>
        <dbReference type="SAM" id="Coils"/>
    </source>
</evidence>
<dbReference type="PRINTS" id="PR00260">
    <property type="entry name" value="CHEMTRNSDUCR"/>
</dbReference>
<keyword evidence="1 3" id="KW-0807">Transducer</keyword>
<proteinExistence type="inferred from homology"/>
<dbReference type="PROSITE" id="PS50111">
    <property type="entry name" value="CHEMOTAXIS_TRANSDUC_2"/>
    <property type="match status" value="1"/>
</dbReference>
<dbReference type="Proteomes" id="UP001549104">
    <property type="component" value="Unassembled WGS sequence"/>
</dbReference>
<evidence type="ECO:0000313" key="8">
    <source>
        <dbReference type="Proteomes" id="UP001549104"/>
    </source>
</evidence>
<dbReference type="PANTHER" id="PTHR32089:SF112">
    <property type="entry name" value="LYSOZYME-LIKE PROTEIN-RELATED"/>
    <property type="match status" value="1"/>
</dbReference>
<evidence type="ECO:0000256" key="3">
    <source>
        <dbReference type="PROSITE-ProRule" id="PRU00284"/>
    </source>
</evidence>
<dbReference type="InterPro" id="IPR004089">
    <property type="entry name" value="MCPsignal_dom"/>
</dbReference>
<sequence length="311" mass="34201">MFRSKKKGIEDDRLQLEIDRLKLAYSDKEQQDQGRLTDLKSELNAAVNQHEKVNAQHNVLGEAVSQIETRFENVGELSERTSEKSQDLFEKGRSLEEQSHSMVKEASEGTKEVKATADVIKDLGIQIQASEQNMTNLSARSVEIQSIVGVIEDIAAQTNLLALNASIEAARAGESGKGFAVVAQEVRKLAESTSDSTANIQTLTSSLRNEIEQALAATRKSAELVEKGVEVSLATALKIESILSTIEVSQGDIGAIQEMIEEQKKLSEEVKHELHGAKSLFSQAHNLIVEHIEDAKEVDERLENGIRQLAF</sequence>
<evidence type="ECO:0000256" key="5">
    <source>
        <dbReference type="SAM" id="MobiDB-lite"/>
    </source>
</evidence>
<accession>A0ABV2KDD1</accession>
<feature type="domain" description="Methyl-accepting transducer" evidence="6">
    <location>
        <begin position="42"/>
        <end position="278"/>
    </location>
</feature>
<name>A0ABV2KDD1_SPOPS</name>
<dbReference type="Pfam" id="PF00015">
    <property type="entry name" value="MCPsignal"/>
    <property type="match status" value="1"/>
</dbReference>
<dbReference type="SUPFAM" id="SSF58104">
    <property type="entry name" value="Methyl-accepting chemotaxis protein (MCP) signaling domain"/>
    <property type="match status" value="1"/>
</dbReference>
<dbReference type="PANTHER" id="PTHR32089">
    <property type="entry name" value="METHYL-ACCEPTING CHEMOTAXIS PROTEIN MCPB"/>
    <property type="match status" value="1"/>
</dbReference>
<dbReference type="InterPro" id="IPR004090">
    <property type="entry name" value="Chemotax_Me-accpt_rcpt"/>
</dbReference>
<organism evidence="7 8">
    <name type="scientific">Sporosarcina psychrophila</name>
    <name type="common">Bacillus psychrophilus</name>
    <dbReference type="NCBI Taxonomy" id="1476"/>
    <lineage>
        <taxon>Bacteria</taxon>
        <taxon>Bacillati</taxon>
        <taxon>Bacillota</taxon>
        <taxon>Bacilli</taxon>
        <taxon>Bacillales</taxon>
        <taxon>Caryophanaceae</taxon>
        <taxon>Sporosarcina</taxon>
    </lineage>
</organism>
<evidence type="ECO:0000313" key="7">
    <source>
        <dbReference type="EMBL" id="MET3659086.1"/>
    </source>
</evidence>
<evidence type="ECO:0000259" key="6">
    <source>
        <dbReference type="PROSITE" id="PS50111"/>
    </source>
</evidence>
<protein>
    <submittedName>
        <fullName evidence="7">Methyl-accepting chemotaxis protein</fullName>
    </submittedName>
</protein>
<feature type="region of interest" description="Disordered" evidence="5">
    <location>
        <begin position="77"/>
        <end position="110"/>
    </location>
</feature>
<gene>
    <name evidence="7" type="ORF">ABIC55_004206</name>
</gene>